<name>A0A4R1QY68_HYDET</name>
<keyword evidence="2" id="KW-1185">Reference proteome</keyword>
<dbReference type="Proteomes" id="UP000295008">
    <property type="component" value="Unassembled WGS sequence"/>
</dbReference>
<comment type="caution">
    <text evidence="1">The sequence shown here is derived from an EMBL/GenBank/DDBJ whole genome shotgun (WGS) entry which is preliminary data.</text>
</comment>
<gene>
    <name evidence="1" type="ORF">EDC14_104528</name>
</gene>
<reference evidence="1 2" key="1">
    <citation type="submission" date="2019-03" db="EMBL/GenBank/DDBJ databases">
        <title>Genomic Encyclopedia of Type Strains, Phase IV (KMG-IV): sequencing the most valuable type-strain genomes for metagenomic binning, comparative biology and taxonomic classification.</title>
        <authorList>
            <person name="Goeker M."/>
        </authorList>
    </citation>
    <scope>NUCLEOTIDE SEQUENCE [LARGE SCALE GENOMIC DNA]</scope>
    <source>
        <strain evidence="1 2">LX-B</strain>
    </source>
</reference>
<dbReference type="EMBL" id="SLUN01000045">
    <property type="protein sequence ID" value="TCL57724.1"/>
    <property type="molecule type" value="Genomic_DNA"/>
</dbReference>
<dbReference type="AlphaFoldDB" id="A0A4R1QY68"/>
<protein>
    <submittedName>
        <fullName evidence="1">Uncharacterized protein</fullName>
    </submittedName>
</protein>
<proteinExistence type="predicted"/>
<evidence type="ECO:0000313" key="1">
    <source>
        <dbReference type="EMBL" id="TCL57724.1"/>
    </source>
</evidence>
<evidence type="ECO:0000313" key="2">
    <source>
        <dbReference type="Proteomes" id="UP000295008"/>
    </source>
</evidence>
<organism evidence="1 2">
    <name type="scientific">Hydrogenispora ethanolica</name>
    <dbReference type="NCBI Taxonomy" id="1082276"/>
    <lineage>
        <taxon>Bacteria</taxon>
        <taxon>Bacillati</taxon>
        <taxon>Bacillota</taxon>
        <taxon>Hydrogenispora</taxon>
    </lineage>
</organism>
<accession>A0A4R1QY68</accession>
<sequence>MFWVNLNHFYRIKAKASTSSVKYPLPQTAENLNVPDRFLQDLAQLLPELGIGMIQEPLREPAALLVAAGGRRFFSQEFRDGTGRGSSRCLGKQKRLNAFHSVFPDNSHSTLTENNWEIILKSANRPLAPPDVLSGRNRTP</sequence>